<dbReference type="InterPro" id="IPR000182">
    <property type="entry name" value="GNAT_dom"/>
</dbReference>
<dbReference type="Gene3D" id="3.40.630.30">
    <property type="match status" value="1"/>
</dbReference>
<evidence type="ECO:0000259" key="1">
    <source>
        <dbReference type="PROSITE" id="PS51186"/>
    </source>
</evidence>
<dbReference type="EC" id="2.3.1.-" evidence="2"/>
<dbReference type="Pfam" id="PF00583">
    <property type="entry name" value="Acetyltransf_1"/>
    <property type="match status" value="1"/>
</dbReference>
<dbReference type="RefSeq" id="WP_305991223.1">
    <property type="nucleotide sequence ID" value="NZ_JAVAMP010000002.1"/>
</dbReference>
<keyword evidence="2" id="KW-0808">Transferase</keyword>
<gene>
    <name evidence="2" type="ORF">Q5Y73_07415</name>
</gene>
<keyword evidence="3" id="KW-1185">Reference proteome</keyword>
<reference evidence="2 3" key="1">
    <citation type="submission" date="2023-08" db="EMBL/GenBank/DDBJ databases">
        <authorList>
            <person name="Park J.-S."/>
        </authorList>
    </citation>
    <scope>NUCLEOTIDE SEQUENCE [LARGE SCALE GENOMIC DNA]</scope>
    <source>
        <strain evidence="2 3">2205SS18-9</strain>
    </source>
</reference>
<dbReference type="PROSITE" id="PS51186">
    <property type="entry name" value="GNAT"/>
    <property type="match status" value="1"/>
</dbReference>
<organism evidence="2 3">
    <name type="scientific">Chengkuizengella axinellae</name>
    <dbReference type="NCBI Taxonomy" id="3064388"/>
    <lineage>
        <taxon>Bacteria</taxon>
        <taxon>Bacillati</taxon>
        <taxon>Bacillota</taxon>
        <taxon>Bacilli</taxon>
        <taxon>Bacillales</taxon>
        <taxon>Paenibacillaceae</taxon>
        <taxon>Chengkuizengella</taxon>
    </lineage>
</organism>
<dbReference type="PANTHER" id="PTHR43617">
    <property type="entry name" value="L-AMINO ACID N-ACETYLTRANSFERASE"/>
    <property type="match status" value="1"/>
</dbReference>
<keyword evidence="2" id="KW-0012">Acyltransferase</keyword>
<feature type="domain" description="N-acetyltransferase" evidence="1">
    <location>
        <begin position="2"/>
        <end position="156"/>
    </location>
</feature>
<evidence type="ECO:0000313" key="2">
    <source>
        <dbReference type="EMBL" id="MDP5273928.1"/>
    </source>
</evidence>
<dbReference type="Proteomes" id="UP001231941">
    <property type="component" value="Unassembled WGS sequence"/>
</dbReference>
<dbReference type="InterPro" id="IPR050276">
    <property type="entry name" value="MshD_Acetyltransferase"/>
</dbReference>
<dbReference type="InterPro" id="IPR016181">
    <property type="entry name" value="Acyl_CoA_acyltransferase"/>
</dbReference>
<protein>
    <submittedName>
        <fullName evidence="2">N-acetyltransferase</fullName>
        <ecNumber evidence="2">2.3.1.-</ecNumber>
    </submittedName>
</protein>
<evidence type="ECO:0000313" key="3">
    <source>
        <dbReference type="Proteomes" id="UP001231941"/>
    </source>
</evidence>
<sequence length="294" mass="33714">MIKIKRLSDCSFQEAVTAWNLGFTGYLTDVQMTLEVFLNRLVTEGLSTELSIIAFDDHKPIGLVLNGIRELDGKKIAWNGGTGVAPEYRHKGLGKRMMEQTLGIYQKQGVDIATLEAIKENEKAIELYKKMGYIIEDQLLIYANNQSFYSNPFKNDFSNYEILKVKPSKIQHIPFYKKGLPWQTQWQSVKSGEGVLVLDKTGICIGYALYKQNENDEGAHVSTMLYQCEILEGRNDELDIAVFLLSHCFSPFDQESKRMVLNLSHKNQVVIKLLYEMGFEKKIEQVYMEKTLKK</sequence>
<dbReference type="GO" id="GO:0016746">
    <property type="term" value="F:acyltransferase activity"/>
    <property type="evidence" value="ECO:0007669"/>
    <property type="project" value="UniProtKB-KW"/>
</dbReference>
<accession>A0ABT9IXG3</accession>
<dbReference type="SUPFAM" id="SSF55729">
    <property type="entry name" value="Acyl-CoA N-acyltransferases (Nat)"/>
    <property type="match status" value="1"/>
</dbReference>
<dbReference type="EMBL" id="JAVAMP010000002">
    <property type="protein sequence ID" value="MDP5273928.1"/>
    <property type="molecule type" value="Genomic_DNA"/>
</dbReference>
<comment type="caution">
    <text evidence="2">The sequence shown here is derived from an EMBL/GenBank/DDBJ whole genome shotgun (WGS) entry which is preliminary data.</text>
</comment>
<dbReference type="CDD" id="cd04301">
    <property type="entry name" value="NAT_SF"/>
    <property type="match status" value="1"/>
</dbReference>
<proteinExistence type="predicted"/>
<name>A0ABT9IXG3_9BACL</name>